<keyword evidence="3" id="KW-1185">Reference proteome</keyword>
<name>A0A433SZG8_ELYCH</name>
<feature type="compositionally biased region" description="Gly residues" evidence="1">
    <location>
        <begin position="129"/>
        <end position="151"/>
    </location>
</feature>
<feature type="region of interest" description="Disordered" evidence="1">
    <location>
        <begin position="1"/>
        <end position="166"/>
    </location>
</feature>
<gene>
    <name evidence="2" type="ORF">EGW08_017539</name>
</gene>
<evidence type="ECO:0000313" key="2">
    <source>
        <dbReference type="EMBL" id="RUS74709.1"/>
    </source>
</evidence>
<dbReference type="AlphaFoldDB" id="A0A433SZG8"/>
<reference evidence="2 3" key="1">
    <citation type="submission" date="2019-01" db="EMBL/GenBank/DDBJ databases">
        <title>A draft genome assembly of the solar-powered sea slug Elysia chlorotica.</title>
        <authorList>
            <person name="Cai H."/>
            <person name="Li Q."/>
            <person name="Fang X."/>
            <person name="Li J."/>
            <person name="Curtis N.E."/>
            <person name="Altenburger A."/>
            <person name="Shibata T."/>
            <person name="Feng M."/>
            <person name="Maeda T."/>
            <person name="Schwartz J.A."/>
            <person name="Shigenobu S."/>
            <person name="Lundholm N."/>
            <person name="Nishiyama T."/>
            <person name="Yang H."/>
            <person name="Hasebe M."/>
            <person name="Li S."/>
            <person name="Pierce S.K."/>
            <person name="Wang J."/>
        </authorList>
    </citation>
    <scope>NUCLEOTIDE SEQUENCE [LARGE SCALE GENOMIC DNA]</scope>
    <source>
        <strain evidence="2">EC2010</strain>
        <tissue evidence="2">Whole organism of an adult</tissue>
    </source>
</reference>
<dbReference type="EMBL" id="RQTK01000807">
    <property type="protein sequence ID" value="RUS74709.1"/>
    <property type="molecule type" value="Genomic_DNA"/>
</dbReference>
<accession>A0A433SZG8</accession>
<evidence type="ECO:0000256" key="1">
    <source>
        <dbReference type="SAM" id="MobiDB-lite"/>
    </source>
</evidence>
<feature type="non-terminal residue" evidence="2">
    <location>
        <position position="166"/>
    </location>
</feature>
<proteinExistence type="predicted"/>
<feature type="compositionally biased region" description="Basic and acidic residues" evidence="1">
    <location>
        <begin position="93"/>
        <end position="104"/>
    </location>
</feature>
<feature type="compositionally biased region" description="Basic and acidic residues" evidence="1">
    <location>
        <begin position="11"/>
        <end position="49"/>
    </location>
</feature>
<protein>
    <submittedName>
        <fullName evidence="2">Uncharacterized protein</fullName>
    </submittedName>
</protein>
<dbReference type="Proteomes" id="UP000271974">
    <property type="component" value="Unassembled WGS sequence"/>
</dbReference>
<feature type="compositionally biased region" description="Basic residues" evidence="1">
    <location>
        <begin position="114"/>
        <end position="127"/>
    </location>
</feature>
<organism evidence="2 3">
    <name type="scientific">Elysia chlorotica</name>
    <name type="common">Eastern emerald elysia</name>
    <name type="synonym">Sea slug</name>
    <dbReference type="NCBI Taxonomy" id="188477"/>
    <lineage>
        <taxon>Eukaryota</taxon>
        <taxon>Metazoa</taxon>
        <taxon>Spiralia</taxon>
        <taxon>Lophotrochozoa</taxon>
        <taxon>Mollusca</taxon>
        <taxon>Gastropoda</taxon>
        <taxon>Heterobranchia</taxon>
        <taxon>Euthyneura</taxon>
        <taxon>Panpulmonata</taxon>
        <taxon>Sacoglossa</taxon>
        <taxon>Placobranchoidea</taxon>
        <taxon>Plakobranchidae</taxon>
        <taxon>Elysia</taxon>
    </lineage>
</organism>
<evidence type="ECO:0000313" key="3">
    <source>
        <dbReference type="Proteomes" id="UP000271974"/>
    </source>
</evidence>
<sequence>MAERAINARQGRRDRNGLDNLERSEVKRRSRSEGPVKGRVRQSMEERGGRAGRKQTFDGGGDGRGRGLCVGDLDSESSGDLSEPGRSGLRAVPRADSDSDSDRLRRTKNPVVLRKSKKSEKHARHRLSGGAGLTGGGGGAADSGSGAGGLYGNEDAAASSGAGGSG</sequence>
<comment type="caution">
    <text evidence="2">The sequence shown here is derived from an EMBL/GenBank/DDBJ whole genome shotgun (WGS) entry which is preliminary data.</text>
</comment>
<feature type="compositionally biased region" description="Low complexity" evidence="1">
    <location>
        <begin position="69"/>
        <end position="82"/>
    </location>
</feature>
<feature type="compositionally biased region" description="Gly residues" evidence="1">
    <location>
        <begin position="58"/>
        <end position="68"/>
    </location>
</feature>